<dbReference type="OrthoDB" id="1798946at2"/>
<feature type="coiled-coil region" evidence="1">
    <location>
        <begin position="44"/>
        <end position="78"/>
    </location>
</feature>
<evidence type="ECO:0000313" key="4">
    <source>
        <dbReference type="Proteomes" id="UP000198656"/>
    </source>
</evidence>
<sequence>MVEEKLVTEQLCERTHKGVDKQLEVAERRLNAHSETIIDLKIIITQLTQLLETSSKTLETMEKRISTLETFHEEATKETGFWQTPGGQWIIKGFVILAIIITLAAIGQNVNPEFLSSIFGK</sequence>
<feature type="transmembrane region" description="Helical" evidence="2">
    <location>
        <begin position="89"/>
        <end position="107"/>
    </location>
</feature>
<keyword evidence="2" id="KW-0472">Membrane</keyword>
<dbReference type="STRING" id="1121419.SAMN05443529_1369"/>
<dbReference type="RefSeq" id="WP_092335558.1">
    <property type="nucleotide sequence ID" value="NZ_FNCP01000036.1"/>
</dbReference>
<keyword evidence="2" id="KW-0812">Transmembrane</keyword>
<proteinExistence type="predicted"/>
<evidence type="ECO:0000256" key="1">
    <source>
        <dbReference type="SAM" id="Coils"/>
    </source>
</evidence>
<keyword evidence="1" id="KW-0175">Coiled coil</keyword>
<evidence type="ECO:0000313" key="3">
    <source>
        <dbReference type="EMBL" id="SDI38452.1"/>
    </source>
</evidence>
<protein>
    <submittedName>
        <fullName evidence="3">Uncharacterized protein</fullName>
    </submittedName>
</protein>
<dbReference type="EMBL" id="FNCP01000036">
    <property type="protein sequence ID" value="SDI38452.1"/>
    <property type="molecule type" value="Genomic_DNA"/>
</dbReference>
<dbReference type="Proteomes" id="UP000198656">
    <property type="component" value="Unassembled WGS sequence"/>
</dbReference>
<name>A0A1G8K4W3_9FIRM</name>
<organism evidence="3 4">
    <name type="scientific">Desulfosporosinus hippei DSM 8344</name>
    <dbReference type="NCBI Taxonomy" id="1121419"/>
    <lineage>
        <taxon>Bacteria</taxon>
        <taxon>Bacillati</taxon>
        <taxon>Bacillota</taxon>
        <taxon>Clostridia</taxon>
        <taxon>Eubacteriales</taxon>
        <taxon>Desulfitobacteriaceae</taxon>
        <taxon>Desulfosporosinus</taxon>
    </lineage>
</organism>
<reference evidence="4" key="1">
    <citation type="submission" date="2016-10" db="EMBL/GenBank/DDBJ databases">
        <authorList>
            <person name="Varghese N."/>
            <person name="Submissions S."/>
        </authorList>
    </citation>
    <scope>NUCLEOTIDE SEQUENCE [LARGE SCALE GENOMIC DNA]</scope>
    <source>
        <strain evidence="4">DSM 8344</strain>
    </source>
</reference>
<keyword evidence="4" id="KW-1185">Reference proteome</keyword>
<keyword evidence="2" id="KW-1133">Transmembrane helix</keyword>
<evidence type="ECO:0000256" key="2">
    <source>
        <dbReference type="SAM" id="Phobius"/>
    </source>
</evidence>
<accession>A0A1G8K4W3</accession>
<dbReference type="AlphaFoldDB" id="A0A1G8K4W3"/>
<gene>
    <name evidence="3" type="ORF">SAMN05443529_1369</name>
</gene>